<evidence type="ECO:0000313" key="9">
    <source>
        <dbReference type="Proteomes" id="UP000189857"/>
    </source>
</evidence>
<feature type="transmembrane region" description="Helical" evidence="6">
    <location>
        <begin position="21"/>
        <end position="43"/>
    </location>
</feature>
<organism evidence="8 9">
    <name type="scientific">Eubacterium ruminantium</name>
    <dbReference type="NCBI Taxonomy" id="42322"/>
    <lineage>
        <taxon>Bacteria</taxon>
        <taxon>Bacillati</taxon>
        <taxon>Bacillota</taxon>
        <taxon>Clostridia</taxon>
        <taxon>Eubacteriales</taxon>
        <taxon>Eubacteriaceae</taxon>
        <taxon>Eubacterium</taxon>
    </lineage>
</organism>
<protein>
    <submittedName>
        <fullName evidence="8">Putative ABC transport system permease protein</fullName>
    </submittedName>
</protein>
<keyword evidence="5 6" id="KW-0472">Membrane</keyword>
<feature type="domain" description="ABC3 transporter permease C-terminal" evidence="7">
    <location>
        <begin position="630"/>
        <end position="746"/>
    </location>
</feature>
<feature type="transmembrane region" description="Helical" evidence="6">
    <location>
        <begin position="247"/>
        <end position="271"/>
    </location>
</feature>
<feature type="transmembrane region" description="Helical" evidence="6">
    <location>
        <begin position="677"/>
        <end position="695"/>
    </location>
</feature>
<feature type="transmembrane region" description="Helical" evidence="6">
    <location>
        <begin position="627"/>
        <end position="649"/>
    </location>
</feature>
<feature type="transmembrane region" description="Helical" evidence="6">
    <location>
        <begin position="341"/>
        <end position="361"/>
    </location>
</feature>
<evidence type="ECO:0000259" key="7">
    <source>
        <dbReference type="Pfam" id="PF02687"/>
    </source>
</evidence>
<dbReference type="InterPro" id="IPR038766">
    <property type="entry name" value="Membrane_comp_ABC_pdt"/>
</dbReference>
<name>A0A1T4L1G0_9FIRM</name>
<keyword evidence="2" id="KW-1003">Cell membrane</keyword>
<reference evidence="8 9" key="1">
    <citation type="submission" date="2017-02" db="EMBL/GenBank/DDBJ databases">
        <authorList>
            <person name="Peterson S.W."/>
        </authorList>
    </citation>
    <scope>NUCLEOTIDE SEQUENCE [LARGE SCALE GENOMIC DNA]</scope>
    <source>
        <strain evidence="8 9">ATCC 17233</strain>
    </source>
</reference>
<accession>A0A1T4L1G0</accession>
<keyword evidence="9" id="KW-1185">Reference proteome</keyword>
<dbReference type="AlphaFoldDB" id="A0A1T4L1G0"/>
<evidence type="ECO:0000256" key="3">
    <source>
        <dbReference type="ARBA" id="ARBA00022692"/>
    </source>
</evidence>
<proteinExistence type="predicted"/>
<feature type="domain" description="ABC3 transporter permease C-terminal" evidence="7">
    <location>
        <begin position="254"/>
        <end position="361"/>
    </location>
</feature>
<keyword evidence="3 6" id="KW-0812">Transmembrane</keyword>
<evidence type="ECO:0000256" key="4">
    <source>
        <dbReference type="ARBA" id="ARBA00022989"/>
    </source>
</evidence>
<comment type="subcellular location">
    <subcellularLocation>
        <location evidence="1">Cell membrane</location>
        <topology evidence="1">Multi-pass membrane protein</topology>
    </subcellularLocation>
</comment>
<feature type="transmembrane region" description="Helical" evidence="6">
    <location>
        <begin position="303"/>
        <end position="329"/>
    </location>
</feature>
<evidence type="ECO:0000256" key="5">
    <source>
        <dbReference type="ARBA" id="ARBA00023136"/>
    </source>
</evidence>
<dbReference type="OrthoDB" id="9766372at2"/>
<dbReference type="Proteomes" id="UP000189857">
    <property type="component" value="Unassembled WGS sequence"/>
</dbReference>
<evidence type="ECO:0000256" key="1">
    <source>
        <dbReference type="ARBA" id="ARBA00004651"/>
    </source>
</evidence>
<dbReference type="PANTHER" id="PTHR30287">
    <property type="entry name" value="MEMBRANE COMPONENT OF PREDICTED ABC SUPERFAMILY METABOLITE UPTAKE TRANSPORTER"/>
    <property type="match status" value="1"/>
</dbReference>
<feature type="transmembrane region" description="Helical" evidence="6">
    <location>
        <begin position="715"/>
        <end position="739"/>
    </location>
</feature>
<dbReference type="GO" id="GO:0005886">
    <property type="term" value="C:plasma membrane"/>
    <property type="evidence" value="ECO:0007669"/>
    <property type="project" value="UniProtKB-SubCell"/>
</dbReference>
<dbReference type="Pfam" id="PF02687">
    <property type="entry name" value="FtsX"/>
    <property type="match status" value="2"/>
</dbReference>
<keyword evidence="4 6" id="KW-1133">Transmembrane helix</keyword>
<gene>
    <name evidence="8" type="ORF">SAMN02745110_00616</name>
</gene>
<dbReference type="RefSeq" id="WP_078786306.1">
    <property type="nucleotide sequence ID" value="NZ_FMTO01000005.1"/>
</dbReference>
<dbReference type="PANTHER" id="PTHR30287:SF2">
    <property type="entry name" value="BLL1001 PROTEIN"/>
    <property type="match status" value="1"/>
</dbReference>
<evidence type="ECO:0000256" key="2">
    <source>
        <dbReference type="ARBA" id="ARBA00022475"/>
    </source>
</evidence>
<sequence>MNKRLILNDFKSNKLINISTCLFMAVTAMLLGLSIYLFTSLVASIDTLMNKAETPHFLQMHTGDPEEAKINEFVASREDVEKKQICRFLNLQNSCLSIGDVSFETNMQDNGLCCQGECFDYLLDGYNNVIQAGSGEVYVPVAYKNEYKIKQGDTMRIGTEELTVAGFLRDSQMNSMMASSKRFLVSETDYERLKELGSEEYLIEFRLKEGSDPNKFATEYKDAGLPENGPTITYPLIKTMNALSDGIMILVILLVSFVVLFISIICIRYIILTQLEKDRREIGMLKAVGIRGKDIRFLYLSKYLILSMIGCLVGIVLAVVIAGLLGFGIKEMYGETENKALVYIFMILGAFLAEAIILIFVRRTLRRTEKESAVSALCGRSSSSKKNNLWIPAFIISAATVFMILVPMGMKSTMADPEFVTYMGIGNSHIRVDVRQKDDINAATIKISDAIQKDDRVGELSVMKTRSYKVRLQDGKIYGLMLENGDHGIFPVNYQEGKYPENETEIALSVINAEEMGVKPGDKVTVLKDDGDGINEEYYCTVCGIYSDITNGGKTAKGCFDDSNDKSSPMWSIIYISLKDESMISKWVEEYQSIFSSVDEGVKIIEIADYIRGTYGQTIRNINDASVLTMALSGIIIMIVIILLMRLIIWRDRKDSSLKKALGISSSEIRKDYTKKLIIYTLSGVVIGVLLGVFLGQKLAAGFLSLMGATGFKFVINPFATFILVPVLIMLSVGLAAMISLTEIKRIRAAECLNSGVE</sequence>
<dbReference type="EMBL" id="FUXA01000005">
    <property type="protein sequence ID" value="SJZ48572.1"/>
    <property type="molecule type" value="Genomic_DNA"/>
</dbReference>
<dbReference type="InterPro" id="IPR003838">
    <property type="entry name" value="ABC3_permease_C"/>
</dbReference>
<feature type="transmembrane region" description="Helical" evidence="6">
    <location>
        <begin position="389"/>
        <end position="410"/>
    </location>
</feature>
<evidence type="ECO:0000256" key="6">
    <source>
        <dbReference type="SAM" id="Phobius"/>
    </source>
</evidence>
<evidence type="ECO:0000313" key="8">
    <source>
        <dbReference type="EMBL" id="SJZ48572.1"/>
    </source>
</evidence>